<dbReference type="AlphaFoldDB" id="A0A975IPE7"/>
<feature type="compositionally biased region" description="Low complexity" evidence="1">
    <location>
        <begin position="38"/>
        <end position="47"/>
    </location>
</feature>
<dbReference type="RefSeq" id="WP_210900487.1">
    <property type="nucleotide sequence ID" value="NZ_CP071696.1"/>
</dbReference>
<dbReference type="KEGG" id="aarc:G127AT_04645"/>
<dbReference type="EMBL" id="CP071696">
    <property type="protein sequence ID" value="QTX05510.1"/>
    <property type="molecule type" value="Genomic_DNA"/>
</dbReference>
<accession>A0A975IPE7</accession>
<reference evidence="2" key="1">
    <citation type="submission" date="2021-03" db="EMBL/GenBank/DDBJ databases">
        <title>Agromyces archimandritus sp. nov., isolated from the cockroach Archimandrita tessellata.</title>
        <authorList>
            <person name="Guzman J."/>
            <person name="Ortuzar M."/>
            <person name="Poehlein A."/>
            <person name="Daniel R."/>
            <person name="Trujillo M."/>
            <person name="Vilcinskas A."/>
        </authorList>
    </citation>
    <scope>NUCLEOTIDE SEQUENCE</scope>
    <source>
        <strain evidence="2">G127AT</strain>
    </source>
</reference>
<name>A0A975IPE7_9MICO</name>
<dbReference type="Proteomes" id="UP000671914">
    <property type="component" value="Chromosome"/>
</dbReference>
<keyword evidence="3" id="KW-1185">Reference proteome</keyword>
<sequence length="223" mass="23130">MSAQIPLARRPVFWLGALLGVVLLIGAFAMGITFGSPSGEAAAPPASETERPSPSEEADAKPTPTADPAVDFGPLPKECTGLYTHDFTPEVVPLVLNPAWTTDPAGGFDGLGTNDPGVAALLEPAARLQCAWADPEAVEPAFVVTTGAVVTAEQRDAAFEALGAAGFSCYEEAGGTRCIIEGEGGDGPWGESHFFRDDAWLATKWNVIAPDGYTPDMVAAVWG</sequence>
<organism evidence="2 3">
    <name type="scientific">Agromyces archimandritae</name>
    <dbReference type="NCBI Taxonomy" id="2781962"/>
    <lineage>
        <taxon>Bacteria</taxon>
        <taxon>Bacillati</taxon>
        <taxon>Actinomycetota</taxon>
        <taxon>Actinomycetes</taxon>
        <taxon>Micrococcales</taxon>
        <taxon>Microbacteriaceae</taxon>
        <taxon>Agromyces</taxon>
    </lineage>
</organism>
<proteinExistence type="predicted"/>
<evidence type="ECO:0000313" key="3">
    <source>
        <dbReference type="Proteomes" id="UP000671914"/>
    </source>
</evidence>
<feature type="region of interest" description="Disordered" evidence="1">
    <location>
        <begin position="38"/>
        <end position="72"/>
    </location>
</feature>
<evidence type="ECO:0000313" key="2">
    <source>
        <dbReference type="EMBL" id="QTX05510.1"/>
    </source>
</evidence>
<feature type="compositionally biased region" description="Basic and acidic residues" evidence="1">
    <location>
        <begin position="48"/>
        <end position="60"/>
    </location>
</feature>
<evidence type="ECO:0008006" key="4">
    <source>
        <dbReference type="Google" id="ProtNLM"/>
    </source>
</evidence>
<protein>
    <recommendedName>
        <fullName evidence="4">DUF3558 domain-containing protein</fullName>
    </recommendedName>
</protein>
<evidence type="ECO:0000256" key="1">
    <source>
        <dbReference type="SAM" id="MobiDB-lite"/>
    </source>
</evidence>
<gene>
    <name evidence="2" type="ORF">G127AT_04645</name>
</gene>